<keyword evidence="2" id="KW-1185">Reference proteome</keyword>
<name>A0A318T8R2_9BRAD</name>
<comment type="caution">
    <text evidence="1">The sequence shown here is derived from an EMBL/GenBank/DDBJ whole genome shotgun (WGS) entry which is preliminary data.</text>
</comment>
<evidence type="ECO:0000313" key="2">
    <source>
        <dbReference type="Proteomes" id="UP000248148"/>
    </source>
</evidence>
<dbReference type="Proteomes" id="UP000248148">
    <property type="component" value="Unassembled WGS sequence"/>
</dbReference>
<gene>
    <name evidence="1" type="ORF">BJ122_1205</name>
</gene>
<dbReference type="EMBL" id="QJTI01000020">
    <property type="protein sequence ID" value="PYF01522.1"/>
    <property type="molecule type" value="Genomic_DNA"/>
</dbReference>
<protein>
    <submittedName>
        <fullName evidence="1">Uncharacterized protein</fullName>
    </submittedName>
</protein>
<evidence type="ECO:0000313" key="1">
    <source>
        <dbReference type="EMBL" id="PYF01522.1"/>
    </source>
</evidence>
<dbReference type="AlphaFoldDB" id="A0A318T8R2"/>
<dbReference type="OrthoDB" id="8139421at2"/>
<proteinExistence type="predicted"/>
<reference evidence="1 2" key="1">
    <citation type="submission" date="2018-06" db="EMBL/GenBank/DDBJ databases">
        <title>Genomic Encyclopedia of Archaeal and Bacterial Type Strains, Phase II (KMG-II): from individual species to whole genera.</title>
        <authorList>
            <person name="Goeker M."/>
        </authorList>
    </citation>
    <scope>NUCLEOTIDE SEQUENCE [LARGE SCALE GENOMIC DNA]</scope>
    <source>
        <strain evidence="1 2">JCM 11668</strain>
    </source>
</reference>
<accession>A0A318T8R2</accession>
<organism evidence="1 2">
    <name type="scientific">Rhodopseudomonas faecalis</name>
    <dbReference type="NCBI Taxonomy" id="99655"/>
    <lineage>
        <taxon>Bacteria</taxon>
        <taxon>Pseudomonadati</taxon>
        <taxon>Pseudomonadota</taxon>
        <taxon>Alphaproteobacteria</taxon>
        <taxon>Hyphomicrobiales</taxon>
        <taxon>Nitrobacteraceae</taxon>
        <taxon>Rhodopseudomonas</taxon>
    </lineage>
</organism>
<dbReference type="RefSeq" id="WP_110781857.1">
    <property type="nucleotide sequence ID" value="NZ_QJTI01000020.1"/>
</dbReference>
<sequence length="95" mass="10355">MSEFEIAQHVLNTLRQAESAEPQAAVPLLKKLIGLVNGDGSEQPFEVEEARSTAFMAICEYAKALHRGQPAEELWPEAIHATKKWQSLAGSPALA</sequence>